<comment type="cofactor">
    <cofactor evidence="2">
        <name>Mg(2+)</name>
        <dbReference type="ChEBI" id="CHEBI:18420"/>
    </cofactor>
</comment>
<name>A0ABM7VJ01_9BACT</name>
<evidence type="ECO:0000256" key="2">
    <source>
        <dbReference type="ARBA" id="ARBA00001946"/>
    </source>
</evidence>
<evidence type="ECO:0000256" key="4">
    <source>
        <dbReference type="ARBA" id="ARBA00011738"/>
    </source>
</evidence>
<dbReference type="Proteomes" id="UP001354989">
    <property type="component" value="Plasmid pPP1"/>
</dbReference>
<reference evidence="10 11" key="1">
    <citation type="submission" date="2021-12" db="EMBL/GenBank/DDBJ databases">
        <title>Genome sequencing of bacteria with rrn-lacking chromosome and rrn-plasmid.</title>
        <authorList>
            <person name="Anda M."/>
            <person name="Iwasaki W."/>
        </authorList>
    </citation>
    <scope>NUCLEOTIDE SEQUENCE [LARGE SCALE GENOMIC DNA]</scope>
    <source>
        <strain evidence="10 11">NBRC 101262</strain>
        <plasmid evidence="10 11">pPP1</plasmid>
    </source>
</reference>
<proteinExistence type="inferred from homology"/>
<dbReference type="Gene3D" id="3.90.79.10">
    <property type="entry name" value="Nucleoside Triphosphate Pyrophosphohydrolase"/>
    <property type="match status" value="1"/>
</dbReference>
<dbReference type="InterPro" id="IPR015797">
    <property type="entry name" value="NUDIX_hydrolase-like_dom_sf"/>
</dbReference>
<keyword evidence="6" id="KW-0378">Hydrolase</keyword>
<comment type="similarity">
    <text evidence="3">Belongs to the Nudix hydrolase family. NudK subfamily.</text>
</comment>
<keyword evidence="11" id="KW-1185">Reference proteome</keyword>
<gene>
    <name evidence="10" type="primary">nudF</name>
    <name evidence="10" type="ORF">PEPS_32510</name>
</gene>
<geneLocation type="plasmid" evidence="10 11">
    <name>pPP1</name>
</geneLocation>
<dbReference type="PANTHER" id="PTHR11839:SF18">
    <property type="entry name" value="NUDIX HYDROLASE DOMAIN-CONTAINING PROTEIN"/>
    <property type="match status" value="1"/>
</dbReference>
<evidence type="ECO:0000256" key="8">
    <source>
        <dbReference type="ARBA" id="ARBA00032272"/>
    </source>
</evidence>
<evidence type="ECO:0000256" key="1">
    <source>
        <dbReference type="ARBA" id="ARBA00000847"/>
    </source>
</evidence>
<dbReference type="EMBL" id="AP025293">
    <property type="protein sequence ID" value="BDD00971.1"/>
    <property type="molecule type" value="Genomic_DNA"/>
</dbReference>
<evidence type="ECO:0000256" key="3">
    <source>
        <dbReference type="ARBA" id="ARBA00007275"/>
    </source>
</evidence>
<organism evidence="10 11">
    <name type="scientific">Persicobacter psychrovividus</name>
    <dbReference type="NCBI Taxonomy" id="387638"/>
    <lineage>
        <taxon>Bacteria</taxon>
        <taxon>Pseudomonadati</taxon>
        <taxon>Bacteroidota</taxon>
        <taxon>Cytophagia</taxon>
        <taxon>Cytophagales</taxon>
        <taxon>Persicobacteraceae</taxon>
        <taxon>Persicobacter</taxon>
    </lineage>
</organism>
<dbReference type="InterPro" id="IPR000086">
    <property type="entry name" value="NUDIX_hydrolase_dom"/>
</dbReference>
<dbReference type="PROSITE" id="PS51462">
    <property type="entry name" value="NUDIX"/>
    <property type="match status" value="1"/>
</dbReference>
<dbReference type="Pfam" id="PF00293">
    <property type="entry name" value="NUDIX"/>
    <property type="match status" value="1"/>
</dbReference>
<dbReference type="InterPro" id="IPR004385">
    <property type="entry name" value="NDP_pyrophosphatase"/>
</dbReference>
<protein>
    <recommendedName>
        <fullName evidence="5">GDP-mannose pyrophosphatase</fullName>
    </recommendedName>
    <alternativeName>
        <fullName evidence="7">GDP-mannose hydrolase</fullName>
    </alternativeName>
    <alternativeName>
        <fullName evidence="8">GDPMK</fullName>
    </alternativeName>
</protein>
<feature type="domain" description="Nudix hydrolase" evidence="9">
    <location>
        <begin position="41"/>
        <end position="184"/>
    </location>
</feature>
<dbReference type="RefSeq" id="WP_332922014.1">
    <property type="nucleotide sequence ID" value="NZ_AP025293.1"/>
</dbReference>
<evidence type="ECO:0000313" key="10">
    <source>
        <dbReference type="EMBL" id="BDD00971.1"/>
    </source>
</evidence>
<comment type="catalytic activity">
    <reaction evidence="1">
        <text>GDP-alpha-D-mannose + H2O = alpha-D-mannose 1-phosphate + GMP + 2 H(+)</text>
        <dbReference type="Rhea" id="RHEA:27978"/>
        <dbReference type="ChEBI" id="CHEBI:15377"/>
        <dbReference type="ChEBI" id="CHEBI:15378"/>
        <dbReference type="ChEBI" id="CHEBI:57527"/>
        <dbReference type="ChEBI" id="CHEBI:58115"/>
        <dbReference type="ChEBI" id="CHEBI:58409"/>
    </reaction>
</comment>
<dbReference type="SUPFAM" id="SSF55811">
    <property type="entry name" value="Nudix"/>
    <property type="match status" value="1"/>
</dbReference>
<accession>A0ABM7VJ01</accession>
<evidence type="ECO:0000256" key="7">
    <source>
        <dbReference type="ARBA" id="ARBA00032162"/>
    </source>
</evidence>
<dbReference type="CDD" id="cd24157">
    <property type="entry name" value="NUDIX_GDPMK"/>
    <property type="match status" value="1"/>
</dbReference>
<evidence type="ECO:0000256" key="6">
    <source>
        <dbReference type="ARBA" id="ARBA00022801"/>
    </source>
</evidence>
<dbReference type="NCBIfam" id="TIGR00052">
    <property type="entry name" value="nudix-type nucleoside diphosphatase, YffH/AdpP family"/>
    <property type="match status" value="1"/>
</dbReference>
<dbReference type="PANTHER" id="PTHR11839">
    <property type="entry name" value="UDP/ADP-SUGAR PYROPHOSPHATASE"/>
    <property type="match status" value="1"/>
</dbReference>
<evidence type="ECO:0000256" key="5">
    <source>
        <dbReference type="ARBA" id="ARBA00016377"/>
    </source>
</evidence>
<sequence>MKYKILAEKPVFDQFFKINKATIEHDQFDGSKVTIERLCFERGDAVAVVIYEQDTDSLLFTNQFRYPSTKEGDGWVLELTAGMLEGEEDAAMRVKKEVEEEIGYRLNSPKFISSFFVSPGGTSERIFLYYAEVSSTDKLYEGGGLKAEKEDIQLVKIKRQEVKQLLQNNQIRDAKTIIGLQWFLMR</sequence>
<evidence type="ECO:0000259" key="9">
    <source>
        <dbReference type="PROSITE" id="PS51462"/>
    </source>
</evidence>
<evidence type="ECO:0000313" key="11">
    <source>
        <dbReference type="Proteomes" id="UP001354989"/>
    </source>
</evidence>
<keyword evidence="10" id="KW-0614">Plasmid</keyword>
<comment type="subunit">
    <text evidence="4">Homodimer.</text>
</comment>